<evidence type="ECO:0000313" key="4">
    <source>
        <dbReference type="EMBL" id="MBN3271222.1"/>
    </source>
</evidence>
<gene>
    <name evidence="4" type="primary">Wbp1l_2</name>
    <name evidence="4" type="ORF">GTO93_0017795</name>
</gene>
<evidence type="ECO:0000256" key="1">
    <source>
        <dbReference type="RuleBase" id="RU366014"/>
    </source>
</evidence>
<sequence>MRTKATLNSQQLVGLKHYENLLDRMLSEEAFENLCHYSPYLMIQSLVLYACGLYRRGKAKCGDVDILITHPDGKYHKGIFSKVVHGLHQSGFLTDDLVSHKDNGNQEKCLGVCEACKIQGIGKRMEEKIKEILESGHLHKLHHTGESVPVLERFSNISGFWLVWTIIIILSCCCVCHHRRTKHRLQQQQRQHEINLIAYREAHNYTSLPFYFRFLPNYLLPAYEEVVNRPPTPPPPYSALQPGPPASSSPSSPEQVDRNPQAAQVNTPPAANDAISQHPSTLESEPPTAYIRRQVTKPHVAIEHDSLDACAEELADPAVSPDKEGDCQKELLKDLSCETFSDDKDKTPGRHRRFTGDSGIEVCVCSRGSEADDLKELDGLLDEGLDGPMDFCDGCNTCDPRAHEDEELGLAVPERHQDNGEPSLSRHPTCLLLHTINEQESPNSQSASSDPQS</sequence>
<dbReference type="PANTHER" id="PTHR16209:SF4">
    <property type="entry name" value="WW DOMAIN BINDING PROTEIN 1-LIKE"/>
    <property type="match status" value="1"/>
</dbReference>
<dbReference type="PANTHER" id="PTHR16209">
    <property type="entry name" value="VESICULAR, OVEREXPRESSED IN CANCER, PROSURVIVAL PROTEIN 1"/>
    <property type="match status" value="1"/>
</dbReference>
<dbReference type="InterPro" id="IPR028207">
    <property type="entry name" value="DNA_pol_B_palm_palm"/>
</dbReference>
<feature type="region of interest" description="Disordered" evidence="2">
    <location>
        <begin position="406"/>
        <end position="453"/>
    </location>
</feature>
<dbReference type="Gene3D" id="3.30.460.10">
    <property type="entry name" value="Beta Polymerase, domain 2"/>
    <property type="match status" value="1"/>
</dbReference>
<dbReference type="InterPro" id="IPR043519">
    <property type="entry name" value="NT_sf"/>
</dbReference>
<comment type="catalytic activity">
    <reaction evidence="1">
        <text>DNA(n) + a 2'-deoxyribonucleoside 5'-triphosphate = DNA(n+1) + diphosphate</text>
        <dbReference type="Rhea" id="RHEA:22508"/>
        <dbReference type="Rhea" id="RHEA-COMP:17339"/>
        <dbReference type="Rhea" id="RHEA-COMP:17340"/>
        <dbReference type="ChEBI" id="CHEBI:33019"/>
        <dbReference type="ChEBI" id="CHEBI:61560"/>
        <dbReference type="ChEBI" id="CHEBI:173112"/>
        <dbReference type="EC" id="2.7.7.7"/>
    </reaction>
</comment>
<dbReference type="PRINTS" id="PR00870">
    <property type="entry name" value="DNAPOLXBETA"/>
</dbReference>
<feature type="compositionally biased region" description="Pro residues" evidence="2">
    <location>
        <begin position="231"/>
        <end position="247"/>
    </location>
</feature>
<keyword evidence="5" id="KW-1185">Reference proteome</keyword>
<comment type="subcellular location">
    <subcellularLocation>
        <location evidence="1">Nucleus</location>
    </subcellularLocation>
</comment>
<proteinExistence type="inferred from homology"/>
<keyword evidence="1" id="KW-0227">DNA damage</keyword>
<name>A0ABS2XB64_POLSP</name>
<feature type="region of interest" description="Disordered" evidence="2">
    <location>
        <begin position="231"/>
        <end position="287"/>
    </location>
</feature>
<dbReference type="SUPFAM" id="SSF81301">
    <property type="entry name" value="Nucleotidyltransferase"/>
    <property type="match status" value="1"/>
</dbReference>
<evidence type="ECO:0000313" key="5">
    <source>
        <dbReference type="Proteomes" id="UP001166093"/>
    </source>
</evidence>
<keyword evidence="1" id="KW-0239">DNA-directed DNA polymerase</keyword>
<feature type="compositionally biased region" description="Polar residues" evidence="2">
    <location>
        <begin position="261"/>
        <end position="283"/>
    </location>
</feature>
<feature type="non-terminal residue" evidence="4">
    <location>
        <position position="1"/>
    </location>
</feature>
<dbReference type="Pfam" id="PF11669">
    <property type="entry name" value="WBP-1"/>
    <property type="match status" value="1"/>
</dbReference>
<keyword evidence="1" id="KW-0234">DNA repair</keyword>
<comment type="function">
    <text evidence="1">DNA polymerase that functions in several pathways of DNA repair. Involved in base excision repair (BER) responsible for repair of lesions that give rise to abasic (AP) sites in DNA. Also contributes to DNA double-strand break repair by non-homologous end joining and homologous recombination. Has both template-dependent and template-independent (terminal transferase) DNA polymerase activities. Has also a 5'-deoxyribose-5-phosphate lyase (dRP lyase) activity.</text>
</comment>
<organism evidence="4 5">
    <name type="scientific">Polyodon spathula</name>
    <name type="common">North American paddlefish</name>
    <name type="synonym">Squalus spathula</name>
    <dbReference type="NCBI Taxonomy" id="7913"/>
    <lineage>
        <taxon>Eukaryota</taxon>
        <taxon>Metazoa</taxon>
        <taxon>Chordata</taxon>
        <taxon>Craniata</taxon>
        <taxon>Vertebrata</taxon>
        <taxon>Euteleostomi</taxon>
        <taxon>Actinopterygii</taxon>
        <taxon>Chondrostei</taxon>
        <taxon>Acipenseriformes</taxon>
        <taxon>Polyodontidae</taxon>
        <taxon>Polyodon</taxon>
    </lineage>
</organism>
<keyword evidence="1" id="KW-0808">Transferase</keyword>
<dbReference type="InterPro" id="IPR051994">
    <property type="entry name" value="WW_domain-binding"/>
</dbReference>
<evidence type="ECO:0000256" key="2">
    <source>
        <dbReference type="SAM" id="MobiDB-lite"/>
    </source>
</evidence>
<dbReference type="InterPro" id="IPR002008">
    <property type="entry name" value="DNA_pol_X_beta-like"/>
</dbReference>
<dbReference type="Proteomes" id="UP001166093">
    <property type="component" value="Unassembled WGS sequence"/>
</dbReference>
<feature type="compositionally biased region" description="Polar residues" evidence="2">
    <location>
        <begin position="436"/>
        <end position="453"/>
    </location>
</feature>
<comment type="similarity">
    <text evidence="1">Belongs to the DNA polymerase type-X family.</text>
</comment>
<feature type="non-terminal residue" evidence="4">
    <location>
        <position position="453"/>
    </location>
</feature>
<protein>
    <recommendedName>
        <fullName evidence="1">DNA polymerase</fullName>
        <ecNumber evidence="1">2.7.7.7</ecNumber>
    </recommendedName>
</protein>
<dbReference type="InterPro" id="IPR021684">
    <property type="entry name" value="WBP1-like"/>
</dbReference>
<dbReference type="EMBL" id="JAAWVQ010009073">
    <property type="protein sequence ID" value="MBN3271222.1"/>
    <property type="molecule type" value="Genomic_DNA"/>
</dbReference>
<keyword evidence="1" id="KW-0548">Nucleotidyltransferase</keyword>
<dbReference type="Pfam" id="PF14792">
    <property type="entry name" value="DNA_pol_B_palm"/>
    <property type="match status" value="1"/>
</dbReference>
<evidence type="ECO:0000259" key="3">
    <source>
        <dbReference type="Pfam" id="PF14792"/>
    </source>
</evidence>
<keyword evidence="1" id="KW-0539">Nucleus</keyword>
<feature type="domain" description="DNA polymerase beta palm" evidence="3">
    <location>
        <begin position="44"/>
        <end position="124"/>
    </location>
</feature>
<accession>A0ABS2XB64</accession>
<dbReference type="EC" id="2.7.7.7" evidence="1"/>
<reference evidence="4" key="1">
    <citation type="journal article" date="2021" name="Cell">
        <title>Tracing the genetic footprints of vertebrate landing in non-teleost ray-finned fishes.</title>
        <authorList>
            <person name="Bi X."/>
            <person name="Wang K."/>
            <person name="Yang L."/>
            <person name="Pan H."/>
            <person name="Jiang H."/>
            <person name="Wei Q."/>
            <person name="Fang M."/>
            <person name="Yu H."/>
            <person name="Zhu C."/>
            <person name="Cai Y."/>
            <person name="He Y."/>
            <person name="Gan X."/>
            <person name="Zeng H."/>
            <person name="Yu D."/>
            <person name="Zhu Y."/>
            <person name="Jiang H."/>
            <person name="Qiu Q."/>
            <person name="Yang H."/>
            <person name="Zhang Y.E."/>
            <person name="Wang W."/>
            <person name="Zhu M."/>
            <person name="He S."/>
            <person name="Zhang G."/>
        </authorList>
    </citation>
    <scope>NUCLEOTIDE SEQUENCE</scope>
    <source>
        <strain evidence="4">Pddl_001</strain>
    </source>
</reference>
<comment type="caution">
    <text evidence="4">The sequence shown here is derived from an EMBL/GenBank/DDBJ whole genome shotgun (WGS) entry which is preliminary data.</text>
</comment>